<dbReference type="GO" id="GO:0050355">
    <property type="term" value="F:inorganic triphosphate phosphatase activity"/>
    <property type="evidence" value="ECO:0007669"/>
    <property type="project" value="InterPro"/>
</dbReference>
<dbReference type="Gene3D" id="2.40.320.10">
    <property type="entry name" value="Hypothetical Protein Pfu-838710-001"/>
    <property type="match status" value="1"/>
</dbReference>
<gene>
    <name evidence="2" type="ordered locus">Trad_0330</name>
</gene>
<dbReference type="PANTHER" id="PTHR39569:SF1">
    <property type="entry name" value="INORGANIC TRIPHOSPHATASE"/>
    <property type="match status" value="1"/>
</dbReference>
<dbReference type="AlphaFoldDB" id="D7CRH9"/>
<dbReference type="RefSeq" id="WP_013176849.1">
    <property type="nucleotide sequence ID" value="NC_014221.1"/>
</dbReference>
<dbReference type="EMBL" id="CP002049">
    <property type="protein sequence ID" value="ADI13469.1"/>
    <property type="molecule type" value="Genomic_DNA"/>
</dbReference>
<dbReference type="SMART" id="SM01118">
    <property type="entry name" value="CYTH"/>
    <property type="match status" value="1"/>
</dbReference>
<dbReference type="STRING" id="649638.Trad_0330"/>
<proteinExistence type="predicted"/>
<dbReference type="InterPro" id="IPR023577">
    <property type="entry name" value="CYTH_domain"/>
</dbReference>
<dbReference type="GO" id="GO:0046872">
    <property type="term" value="F:metal ion binding"/>
    <property type="evidence" value="ECO:0007669"/>
    <property type="project" value="TreeGrafter"/>
</dbReference>
<dbReference type="eggNOG" id="COG3025">
    <property type="taxonomic scope" value="Bacteria"/>
</dbReference>
<evidence type="ECO:0000259" key="1">
    <source>
        <dbReference type="PROSITE" id="PS51707"/>
    </source>
</evidence>
<dbReference type="PANTHER" id="PTHR39569">
    <property type="entry name" value="INORGANIC TRIPHOSPHATASE"/>
    <property type="match status" value="1"/>
</dbReference>
<reference evidence="2 3" key="2">
    <citation type="journal article" date="2011" name="Stand. Genomic Sci.">
        <title>Complete genome sequence of Truepera radiovictrix type strain (RQ-24).</title>
        <authorList>
            <person name="Ivanova N."/>
            <person name="Rohde C."/>
            <person name="Munk C."/>
            <person name="Nolan M."/>
            <person name="Lucas S."/>
            <person name="Del Rio T.G."/>
            <person name="Tice H."/>
            <person name="Deshpande S."/>
            <person name="Cheng J.F."/>
            <person name="Tapia R."/>
            <person name="Han C."/>
            <person name="Goodwin L."/>
            <person name="Pitluck S."/>
            <person name="Liolios K."/>
            <person name="Mavromatis K."/>
            <person name="Mikhailova N."/>
            <person name="Pati A."/>
            <person name="Chen A."/>
            <person name="Palaniappan K."/>
            <person name="Land M."/>
            <person name="Hauser L."/>
            <person name="Chang Y.J."/>
            <person name="Jeffries C.D."/>
            <person name="Brambilla E."/>
            <person name="Rohde M."/>
            <person name="Goker M."/>
            <person name="Tindall B.J."/>
            <person name="Woyke T."/>
            <person name="Bristow J."/>
            <person name="Eisen J.A."/>
            <person name="Markowitz V."/>
            <person name="Hugenholtz P."/>
            <person name="Kyrpides N.C."/>
            <person name="Klenk H.P."/>
            <person name="Lapidus A."/>
        </authorList>
    </citation>
    <scope>NUCLEOTIDE SEQUENCE [LARGE SCALE GENOMIC DNA]</scope>
    <source>
        <strain evidence="3">DSM 17093 / CIP 108686 / LMG 22925 / RQ-24</strain>
    </source>
</reference>
<keyword evidence="3" id="KW-1185">Reference proteome</keyword>
<reference evidence="3" key="1">
    <citation type="submission" date="2010-05" db="EMBL/GenBank/DDBJ databases">
        <title>The complete genome of Truepera radiovictris DSM 17093.</title>
        <authorList>
            <consortium name="US DOE Joint Genome Institute (JGI-PGF)"/>
            <person name="Lucas S."/>
            <person name="Copeland A."/>
            <person name="Lapidus A."/>
            <person name="Glavina del Rio T."/>
            <person name="Dalin E."/>
            <person name="Tice H."/>
            <person name="Bruce D."/>
            <person name="Goodwin L."/>
            <person name="Pitluck S."/>
            <person name="Kyrpides N."/>
            <person name="Mavromatis K."/>
            <person name="Ovchinnikova G."/>
            <person name="Munk A.C."/>
            <person name="Detter J.C."/>
            <person name="Han C."/>
            <person name="Tapia R."/>
            <person name="Land M."/>
            <person name="Hauser L."/>
            <person name="Markowitz V."/>
            <person name="Cheng J.-F."/>
            <person name="Hugenholtz P."/>
            <person name="Woyke T."/>
            <person name="Wu D."/>
            <person name="Tindall B."/>
            <person name="Pomrenke H.G."/>
            <person name="Brambilla E."/>
            <person name="Klenk H.-P."/>
            <person name="Eisen J.A."/>
        </authorList>
    </citation>
    <scope>NUCLEOTIDE SEQUENCE [LARGE SCALE GENOMIC DNA]</scope>
    <source>
        <strain evidence="3">DSM 17093 / CIP 108686 / LMG 22925 / RQ-24</strain>
    </source>
</reference>
<dbReference type="SUPFAM" id="SSF55154">
    <property type="entry name" value="CYTH-like phosphatases"/>
    <property type="match status" value="1"/>
</dbReference>
<organism evidence="2 3">
    <name type="scientific">Truepera radiovictrix (strain DSM 17093 / CIP 108686 / LMG 22925 / RQ-24)</name>
    <dbReference type="NCBI Taxonomy" id="649638"/>
    <lineage>
        <taxon>Bacteria</taxon>
        <taxon>Thermotogati</taxon>
        <taxon>Deinococcota</taxon>
        <taxon>Deinococci</taxon>
        <taxon>Trueperales</taxon>
        <taxon>Trueperaceae</taxon>
        <taxon>Truepera</taxon>
    </lineage>
</organism>
<accession>D7CRH9</accession>
<evidence type="ECO:0000313" key="2">
    <source>
        <dbReference type="EMBL" id="ADI13469.1"/>
    </source>
</evidence>
<dbReference type="Pfam" id="PF01928">
    <property type="entry name" value="CYTH"/>
    <property type="match status" value="1"/>
</dbReference>
<feature type="domain" description="CYTH" evidence="1">
    <location>
        <begin position="1"/>
        <end position="219"/>
    </location>
</feature>
<dbReference type="KEGG" id="tra:Trad_0330"/>
<sequence length="219" mass="23671">MVEREYKWLVEPAFPPLEALQGALRSCGLVPEPLGERHQEDLYYDLPGEVLRRRGVALRVRRFAGQQLVTLKAPGRVRGGFHEREELELPLATAAEDAVAWPAAIRTRLAALGGLAAEDDLAALTPLLRIATHRRRVGLHPPQPGARGLAELSFDTVRARRPHASAPAQTVQFLELELEAAPDAPAGALEAVAAALAAHAALTPHRHDKVTHALMLLGA</sequence>
<name>D7CRH9_TRURR</name>
<dbReference type="PROSITE" id="PS51707">
    <property type="entry name" value="CYTH"/>
    <property type="match status" value="1"/>
</dbReference>
<protein>
    <submittedName>
        <fullName evidence="2">Adenylate cyclase</fullName>
    </submittedName>
</protein>
<evidence type="ECO:0000313" key="3">
    <source>
        <dbReference type="Proteomes" id="UP000000379"/>
    </source>
</evidence>
<dbReference type="InterPro" id="IPR039013">
    <property type="entry name" value="YgiF"/>
</dbReference>
<dbReference type="InterPro" id="IPR033469">
    <property type="entry name" value="CYTH-like_dom_sf"/>
</dbReference>
<dbReference type="HOGENOM" id="CLU_1261002_0_0_0"/>
<dbReference type="Proteomes" id="UP000000379">
    <property type="component" value="Chromosome"/>
</dbReference>